<evidence type="ECO:0000313" key="4">
    <source>
        <dbReference type="Proteomes" id="UP000474778"/>
    </source>
</evidence>
<dbReference type="RefSeq" id="WP_160796068.1">
    <property type="nucleotide sequence ID" value="NZ_CANMWR010000002.1"/>
</dbReference>
<sequence length="121" mass="13541">MVMMELTKQQRLQLALVLLIIVLLLVIIYPALTVANARFTLKTEVESGATLAERYLLLGDWPSGNENGLLNNFNDFQVKTKSSTNDSIKMSRRTSNALTVREHSVAPLQPTQQPKKNEEGD</sequence>
<evidence type="ECO:0000313" key="3">
    <source>
        <dbReference type="EMBL" id="MXR69157.1"/>
    </source>
</evidence>
<organism evidence="3 4">
    <name type="scientific">Shewanella insulae</name>
    <dbReference type="NCBI Taxonomy" id="2681496"/>
    <lineage>
        <taxon>Bacteria</taxon>
        <taxon>Pseudomonadati</taxon>
        <taxon>Pseudomonadota</taxon>
        <taxon>Gammaproteobacteria</taxon>
        <taxon>Alteromonadales</taxon>
        <taxon>Shewanellaceae</taxon>
        <taxon>Shewanella</taxon>
    </lineage>
</organism>
<reference evidence="3 4" key="1">
    <citation type="submission" date="2019-12" db="EMBL/GenBank/DDBJ databases">
        <title>Shewanella insulae sp. nov., isolated from a tidal flat.</title>
        <authorList>
            <person name="Yoon J.-H."/>
        </authorList>
    </citation>
    <scope>NUCLEOTIDE SEQUENCE [LARGE SCALE GENOMIC DNA]</scope>
    <source>
        <strain evidence="3 4">JBTF-M18</strain>
    </source>
</reference>
<protein>
    <submittedName>
        <fullName evidence="3">Uncharacterized protein</fullName>
    </submittedName>
</protein>
<keyword evidence="2" id="KW-0472">Membrane</keyword>
<feature type="compositionally biased region" description="Polar residues" evidence="1">
    <location>
        <begin position="83"/>
        <end position="98"/>
    </location>
</feature>
<name>A0A6L7HXU9_9GAMM</name>
<gene>
    <name evidence="3" type="ORF">GNT65_10795</name>
</gene>
<evidence type="ECO:0000256" key="2">
    <source>
        <dbReference type="SAM" id="Phobius"/>
    </source>
</evidence>
<dbReference type="AlphaFoldDB" id="A0A6L7HXU9"/>
<dbReference type="Proteomes" id="UP000474778">
    <property type="component" value="Unassembled WGS sequence"/>
</dbReference>
<comment type="caution">
    <text evidence="3">The sequence shown here is derived from an EMBL/GenBank/DDBJ whole genome shotgun (WGS) entry which is preliminary data.</text>
</comment>
<proteinExistence type="predicted"/>
<accession>A0A6L7HXU9</accession>
<keyword evidence="4" id="KW-1185">Reference proteome</keyword>
<feature type="region of interest" description="Disordered" evidence="1">
    <location>
        <begin position="83"/>
        <end position="121"/>
    </location>
</feature>
<dbReference type="EMBL" id="WRPA01000008">
    <property type="protein sequence ID" value="MXR69157.1"/>
    <property type="molecule type" value="Genomic_DNA"/>
</dbReference>
<feature type="transmembrane region" description="Helical" evidence="2">
    <location>
        <begin position="12"/>
        <end position="32"/>
    </location>
</feature>
<keyword evidence="2" id="KW-1133">Transmembrane helix</keyword>
<keyword evidence="2" id="KW-0812">Transmembrane</keyword>
<evidence type="ECO:0000256" key="1">
    <source>
        <dbReference type="SAM" id="MobiDB-lite"/>
    </source>
</evidence>